<accession>A0A4Q4I784</accession>
<protein>
    <submittedName>
        <fullName evidence="1">Uncharacterized protein</fullName>
    </submittedName>
</protein>
<dbReference type="EMBL" id="SERV01000006">
    <property type="protein sequence ID" value="RYL82786.1"/>
    <property type="molecule type" value="Genomic_DNA"/>
</dbReference>
<dbReference type="RefSeq" id="WP_001703015.1">
    <property type="nucleotide sequence ID" value="NZ_CAJSKA010000062.1"/>
</dbReference>
<dbReference type="Proteomes" id="UP000291778">
    <property type="component" value="Unassembled WGS sequence"/>
</dbReference>
<evidence type="ECO:0000313" key="1">
    <source>
        <dbReference type="EMBL" id="RYL82786.1"/>
    </source>
</evidence>
<comment type="caution">
    <text evidence="1">The sequence shown here is derived from an EMBL/GenBank/DDBJ whole genome shotgun (WGS) entry which is preliminary data.</text>
</comment>
<organism evidence="1 2">
    <name type="scientific">Escherichia coli</name>
    <dbReference type="NCBI Taxonomy" id="562"/>
    <lineage>
        <taxon>Bacteria</taxon>
        <taxon>Pseudomonadati</taxon>
        <taxon>Pseudomonadota</taxon>
        <taxon>Gammaproteobacteria</taxon>
        <taxon>Enterobacterales</taxon>
        <taxon>Enterobacteriaceae</taxon>
        <taxon>Escherichia</taxon>
    </lineage>
</organism>
<proteinExistence type="predicted"/>
<gene>
    <name evidence="1" type="ORF">EWK56_11030</name>
</gene>
<sequence>MNFSEEKNKDFPKKVQTSLFEVDCNDGCSFVDVLKTCENFKQNYDFEYSNDTRARIKSLIVNDDQIFAGITLYEPKALVPVTPKDGDHNDLQDVDNYDKCHIFLLATESNILTIFQLSGTHPLSKLKKIFSLMNINVNISEKLNKDALGKIIKDGIRSISLSIETTKEDLEEAKATSLGITGKAKEALSRLFEKEQDDDNSFYGLLTLDKRHNPKLLNIANKNPSLIIDELSEEFFITTSKGQAIKSSEIKTKKDYYTRKYGSTTIKAEHAKEILEHFKDFIL</sequence>
<evidence type="ECO:0000313" key="2">
    <source>
        <dbReference type="Proteomes" id="UP000291778"/>
    </source>
</evidence>
<reference evidence="1 2" key="1">
    <citation type="submission" date="2019-02" db="EMBL/GenBank/DDBJ databases">
        <authorList>
            <person name="Slukin P."/>
            <person name="Fursova N."/>
            <person name="Ermolenko Z."/>
            <person name="Mayskaya N."/>
            <person name="Kislichkina A."/>
            <person name="Mukhina T."/>
            <person name="Sizova A."/>
            <person name="Bogun A."/>
        </authorList>
    </citation>
    <scope>NUCLEOTIDE SEQUENCE [LARGE SCALE GENOMIC DNA]</scope>
    <source>
        <strain evidence="2">SCPM-O-B-8431(U15)</strain>
    </source>
</reference>
<name>A0A4Q4I784_ECOLX</name>
<dbReference type="AlphaFoldDB" id="A0A4Q4I784"/>